<dbReference type="EMBL" id="CAJNOQ010000896">
    <property type="protein sequence ID" value="CAF0849288.1"/>
    <property type="molecule type" value="Genomic_DNA"/>
</dbReference>
<reference evidence="4" key="1">
    <citation type="submission" date="2021-02" db="EMBL/GenBank/DDBJ databases">
        <authorList>
            <person name="Nowell W R."/>
        </authorList>
    </citation>
    <scope>NUCLEOTIDE SEQUENCE</scope>
</reference>
<sequence>MLTDAYGYSHEQGYTSNETKFFLQTCLILLNQINKVDSCDALTDYLLSHLCQMVMDDEISIRRLKLKSMISYLVKEFIQNYSLYKLTLNDVESDVKQIKYVEKKQIRGVTFHPLPLEESKPIQLYEYENEMENLEKRRQQVLRHYEHERNKYNDASLSFASEDLCSGNGENCYENEKLINSKQELQSMIHETTKLSFQKLDQYFQCNVDELRENMRYQLTMARLVKPDIGYIREVLDTPTKNKLNSVKKDGKTNKNLEKKIGGKGKN</sequence>
<evidence type="ECO:0000313" key="6">
    <source>
        <dbReference type="EMBL" id="CAF3636790.1"/>
    </source>
</evidence>
<dbReference type="Proteomes" id="UP000677228">
    <property type="component" value="Unassembled WGS sequence"/>
</dbReference>
<dbReference type="Proteomes" id="UP000681722">
    <property type="component" value="Unassembled WGS sequence"/>
</dbReference>
<proteinExistence type="predicted"/>
<dbReference type="AlphaFoldDB" id="A0A813W348"/>
<evidence type="ECO:0000313" key="5">
    <source>
        <dbReference type="EMBL" id="CAF3607331.1"/>
    </source>
</evidence>
<evidence type="ECO:0000256" key="1">
    <source>
        <dbReference type="SAM" id="Coils"/>
    </source>
</evidence>
<evidence type="ECO:0000313" key="3">
    <source>
        <dbReference type="EMBL" id="CAF0822992.1"/>
    </source>
</evidence>
<evidence type="ECO:0000256" key="2">
    <source>
        <dbReference type="SAM" id="MobiDB-lite"/>
    </source>
</evidence>
<feature type="region of interest" description="Disordered" evidence="2">
    <location>
        <begin position="243"/>
        <end position="267"/>
    </location>
</feature>
<dbReference type="EMBL" id="CAJNOK010001648">
    <property type="protein sequence ID" value="CAF0822992.1"/>
    <property type="molecule type" value="Genomic_DNA"/>
</dbReference>
<feature type="coiled-coil region" evidence="1">
    <location>
        <begin position="124"/>
        <end position="151"/>
    </location>
</feature>
<name>A0A813W348_9BILA</name>
<dbReference type="Proteomes" id="UP000663829">
    <property type="component" value="Unassembled WGS sequence"/>
</dbReference>
<feature type="compositionally biased region" description="Basic and acidic residues" evidence="2">
    <location>
        <begin position="247"/>
        <end position="261"/>
    </location>
</feature>
<comment type="caution">
    <text evidence="4">The sequence shown here is derived from an EMBL/GenBank/DDBJ whole genome shotgun (WGS) entry which is preliminary data.</text>
</comment>
<organism evidence="4 7">
    <name type="scientific">Didymodactylos carnosus</name>
    <dbReference type="NCBI Taxonomy" id="1234261"/>
    <lineage>
        <taxon>Eukaryota</taxon>
        <taxon>Metazoa</taxon>
        <taxon>Spiralia</taxon>
        <taxon>Gnathifera</taxon>
        <taxon>Rotifera</taxon>
        <taxon>Eurotatoria</taxon>
        <taxon>Bdelloidea</taxon>
        <taxon>Philodinida</taxon>
        <taxon>Philodinidae</taxon>
        <taxon>Didymodactylos</taxon>
    </lineage>
</organism>
<dbReference type="Proteomes" id="UP000682733">
    <property type="component" value="Unassembled WGS sequence"/>
</dbReference>
<dbReference type="EMBL" id="CAJOBC010000895">
    <property type="protein sequence ID" value="CAF3636790.1"/>
    <property type="molecule type" value="Genomic_DNA"/>
</dbReference>
<dbReference type="EMBL" id="CAJOBA010001648">
    <property type="protein sequence ID" value="CAF3607331.1"/>
    <property type="molecule type" value="Genomic_DNA"/>
</dbReference>
<gene>
    <name evidence="4" type="ORF">GPM918_LOCUS5985</name>
    <name evidence="3" type="ORF">OVA965_LOCUS5745</name>
    <name evidence="6" type="ORF">SRO942_LOCUS5978</name>
    <name evidence="5" type="ORF">TMI583_LOCUS5742</name>
</gene>
<evidence type="ECO:0000313" key="7">
    <source>
        <dbReference type="Proteomes" id="UP000663829"/>
    </source>
</evidence>
<keyword evidence="1" id="KW-0175">Coiled coil</keyword>
<accession>A0A813W348</accession>
<protein>
    <submittedName>
        <fullName evidence="4">Uncharacterized protein</fullName>
    </submittedName>
</protein>
<keyword evidence="7" id="KW-1185">Reference proteome</keyword>
<evidence type="ECO:0000313" key="4">
    <source>
        <dbReference type="EMBL" id="CAF0849288.1"/>
    </source>
</evidence>